<feature type="coiled-coil region" evidence="7">
    <location>
        <begin position="256"/>
        <end position="297"/>
    </location>
</feature>
<dbReference type="Ensembl" id="ENSMZET00005027736.1">
    <property type="protein sequence ID" value="ENSMZEP00005026872.1"/>
    <property type="gene ID" value="ENSMZEG00005020052.1"/>
</dbReference>
<dbReference type="GO" id="GO:0005737">
    <property type="term" value="C:cytoplasm"/>
    <property type="evidence" value="ECO:0007669"/>
    <property type="project" value="UniProtKB-ARBA"/>
</dbReference>
<dbReference type="SUPFAM" id="SSF57845">
    <property type="entry name" value="B-box zinc-binding domain"/>
    <property type="match status" value="1"/>
</dbReference>
<evidence type="ECO:0000256" key="4">
    <source>
        <dbReference type="ARBA" id="ARBA00022833"/>
    </source>
</evidence>
<dbReference type="InterPro" id="IPR001870">
    <property type="entry name" value="B30.2/SPRY"/>
</dbReference>
<feature type="domain" description="B box-type" evidence="9">
    <location>
        <begin position="147"/>
        <end position="187"/>
    </location>
</feature>
<evidence type="ECO:0000256" key="3">
    <source>
        <dbReference type="ARBA" id="ARBA00022771"/>
    </source>
</evidence>
<dbReference type="InterPro" id="IPR051051">
    <property type="entry name" value="E3_ubiq-ligase_TRIM/RNF"/>
</dbReference>
<dbReference type="Pfam" id="PF00622">
    <property type="entry name" value="SPRY"/>
    <property type="match status" value="1"/>
</dbReference>
<dbReference type="GO" id="GO:0008270">
    <property type="term" value="F:zinc ion binding"/>
    <property type="evidence" value="ECO:0007669"/>
    <property type="project" value="UniProtKB-KW"/>
</dbReference>
<dbReference type="InterPro" id="IPR001841">
    <property type="entry name" value="Znf_RING"/>
</dbReference>
<dbReference type="SMART" id="SM00449">
    <property type="entry name" value="SPRY"/>
    <property type="match status" value="1"/>
</dbReference>
<feature type="domain" description="B30.2/SPRY" evidence="10">
    <location>
        <begin position="364"/>
        <end position="558"/>
    </location>
</feature>
<dbReference type="SUPFAM" id="SSF49899">
    <property type="entry name" value="Concanavalin A-like lectins/glucanases"/>
    <property type="match status" value="1"/>
</dbReference>
<protein>
    <recommendedName>
        <fullName evidence="13">Tripartite motif-containing protein 16-like</fullName>
    </recommendedName>
</protein>
<evidence type="ECO:0000313" key="11">
    <source>
        <dbReference type="Ensembl" id="ENSMZEP00005026872.1"/>
    </source>
</evidence>
<dbReference type="Gene3D" id="2.60.120.920">
    <property type="match status" value="1"/>
</dbReference>
<keyword evidence="12" id="KW-1185">Reference proteome</keyword>
<accession>A0A3P9CY02</accession>
<dbReference type="InterPro" id="IPR043136">
    <property type="entry name" value="B30.2/SPRY_sf"/>
</dbReference>
<dbReference type="GeneTree" id="ENSGT01150000286950"/>
<dbReference type="Gene3D" id="4.10.830.40">
    <property type="match status" value="1"/>
</dbReference>
<dbReference type="PROSITE" id="PS00518">
    <property type="entry name" value="ZF_RING_1"/>
    <property type="match status" value="1"/>
</dbReference>
<dbReference type="PRINTS" id="PR01407">
    <property type="entry name" value="BUTYPHLNCDUF"/>
</dbReference>
<evidence type="ECO:0000313" key="12">
    <source>
        <dbReference type="Proteomes" id="UP000265160"/>
    </source>
</evidence>
<dbReference type="PANTHER" id="PTHR25465:SF5">
    <property type="entry name" value="E3 UBIQUITIN_ISG15 LIGASE TRIM25-RELATED"/>
    <property type="match status" value="1"/>
</dbReference>
<evidence type="ECO:0000259" key="8">
    <source>
        <dbReference type="PROSITE" id="PS50089"/>
    </source>
</evidence>
<dbReference type="SMART" id="SM00184">
    <property type="entry name" value="RING"/>
    <property type="match status" value="1"/>
</dbReference>
<reference evidence="11 12" key="1">
    <citation type="journal article" date="2014" name="Nature">
        <title>The genomic substrate for adaptive radiation in African cichlid fish.</title>
        <authorList>
            <person name="Brawand D."/>
            <person name="Wagner C.E."/>
            <person name="Li Y.I."/>
            <person name="Malinsky M."/>
            <person name="Keller I."/>
            <person name="Fan S."/>
            <person name="Simakov O."/>
            <person name="Ng A.Y."/>
            <person name="Lim Z.W."/>
            <person name="Bezault E."/>
            <person name="Turner-Maier J."/>
            <person name="Johnson J."/>
            <person name="Alcazar R."/>
            <person name="Noh H.J."/>
            <person name="Russell P."/>
            <person name="Aken B."/>
            <person name="Alfoldi J."/>
            <person name="Amemiya C."/>
            <person name="Azzouzi N."/>
            <person name="Baroiller J.F."/>
            <person name="Barloy-Hubler F."/>
            <person name="Berlin A."/>
            <person name="Bloomquist R."/>
            <person name="Carleton K.L."/>
            <person name="Conte M.A."/>
            <person name="D'Cotta H."/>
            <person name="Eshel O."/>
            <person name="Gaffney L."/>
            <person name="Galibert F."/>
            <person name="Gante H.F."/>
            <person name="Gnerre S."/>
            <person name="Greuter L."/>
            <person name="Guyon R."/>
            <person name="Haddad N.S."/>
            <person name="Haerty W."/>
            <person name="Harris R.M."/>
            <person name="Hofmann H.A."/>
            <person name="Hourlier T."/>
            <person name="Hulata G."/>
            <person name="Jaffe D.B."/>
            <person name="Lara M."/>
            <person name="Lee A.P."/>
            <person name="MacCallum I."/>
            <person name="Mwaiko S."/>
            <person name="Nikaido M."/>
            <person name="Nishihara H."/>
            <person name="Ozouf-Costaz C."/>
            <person name="Penman D.J."/>
            <person name="Przybylski D."/>
            <person name="Rakotomanga M."/>
            <person name="Renn S.C.P."/>
            <person name="Ribeiro F.J."/>
            <person name="Ron M."/>
            <person name="Salzburger W."/>
            <person name="Sanchez-Pulido L."/>
            <person name="Santos M.E."/>
            <person name="Searle S."/>
            <person name="Sharpe T."/>
            <person name="Swofford R."/>
            <person name="Tan F.J."/>
            <person name="Williams L."/>
            <person name="Young S."/>
            <person name="Yin S."/>
            <person name="Okada N."/>
            <person name="Kocher T.D."/>
            <person name="Miska E.A."/>
            <person name="Lander E.S."/>
            <person name="Venkatesh B."/>
            <person name="Fernald R.D."/>
            <person name="Meyer A."/>
            <person name="Ponting C.P."/>
            <person name="Streelman J.T."/>
            <person name="Lindblad-Toh K."/>
            <person name="Seehausen O."/>
            <person name="Di Palma F."/>
        </authorList>
    </citation>
    <scope>NUCLEOTIDE SEQUENCE</scope>
</reference>
<evidence type="ECO:0000256" key="2">
    <source>
        <dbReference type="ARBA" id="ARBA00022723"/>
    </source>
</evidence>
<evidence type="ECO:0000259" key="9">
    <source>
        <dbReference type="PROSITE" id="PS50119"/>
    </source>
</evidence>
<keyword evidence="4" id="KW-0862">Zinc</keyword>
<keyword evidence="2" id="KW-0479">Metal-binding</keyword>
<dbReference type="InterPro" id="IPR006574">
    <property type="entry name" value="PRY"/>
</dbReference>
<dbReference type="PROSITE" id="PS50119">
    <property type="entry name" value="ZF_BBOX"/>
    <property type="match status" value="1"/>
</dbReference>
<feature type="coiled-coil region" evidence="7">
    <location>
        <begin position="195"/>
        <end position="222"/>
    </location>
</feature>
<reference evidence="11" key="2">
    <citation type="submission" date="2025-08" db="UniProtKB">
        <authorList>
            <consortium name="Ensembl"/>
        </authorList>
    </citation>
    <scope>IDENTIFICATION</scope>
</reference>
<dbReference type="PROSITE" id="PS50188">
    <property type="entry name" value="B302_SPRY"/>
    <property type="match status" value="1"/>
</dbReference>
<reference evidence="11" key="3">
    <citation type="submission" date="2025-09" db="UniProtKB">
        <authorList>
            <consortium name="Ensembl"/>
        </authorList>
    </citation>
    <scope>IDENTIFICATION</scope>
</reference>
<dbReference type="InterPro" id="IPR003879">
    <property type="entry name" value="Butyrophylin_SPRY"/>
</dbReference>
<dbReference type="Gene3D" id="3.30.160.60">
    <property type="entry name" value="Classic Zinc Finger"/>
    <property type="match status" value="1"/>
</dbReference>
<dbReference type="GO" id="GO:0045087">
    <property type="term" value="P:innate immune response"/>
    <property type="evidence" value="ECO:0007669"/>
    <property type="project" value="UniProtKB-KW"/>
</dbReference>
<dbReference type="SMART" id="SM00336">
    <property type="entry name" value="BBOX"/>
    <property type="match status" value="1"/>
</dbReference>
<dbReference type="Pfam" id="PF00643">
    <property type="entry name" value="zf-B_box"/>
    <property type="match status" value="1"/>
</dbReference>
<evidence type="ECO:0008006" key="13">
    <source>
        <dbReference type="Google" id="ProtNLM"/>
    </source>
</evidence>
<dbReference type="Pfam" id="PF13765">
    <property type="entry name" value="PRY"/>
    <property type="match status" value="1"/>
</dbReference>
<dbReference type="AlphaFoldDB" id="A0A3P9CY02"/>
<proteinExistence type="predicted"/>
<keyword evidence="7" id="KW-0175">Coiled coil</keyword>
<dbReference type="PANTHER" id="PTHR25465">
    <property type="entry name" value="B-BOX DOMAIN CONTAINING"/>
    <property type="match status" value="1"/>
</dbReference>
<evidence type="ECO:0000256" key="5">
    <source>
        <dbReference type="ARBA" id="ARBA00022859"/>
    </source>
</evidence>
<dbReference type="Proteomes" id="UP000265160">
    <property type="component" value="LG3"/>
</dbReference>
<dbReference type="InterPro" id="IPR013320">
    <property type="entry name" value="ConA-like_dom_sf"/>
</dbReference>
<sequence length="564" mass="64758">MAQQGSKSVKFHCSVCRDLLKEPVTIPCGHNYCMSCIKGQWNNEDPKGAYSCPQCTKSFISRPELEKNSMLAELVEDLKISGHQAASADLCYAGPEDVSCDVCTEEKLKAVKSCLVCLVSYCEQHLQPHYDSSAFDKHKLVKPSNRLKGNICSTHNEVMKMFCITDQQCICYVCCLDKHKRHVTVPVEVERADKEKDLKMNLQEVQKKIQTRMEEGEVLEKEMEGIKLSADKTIEDSDAIIDELLSYIKEKGSNLKQQIKSQQETEESRVMELQKKLEQEITELRRKEEELKQLSGTEDHTEFLLSYSMMSKLSEYTDSPSFKMCQVKYFEDLQTAMLEARENLKAFLSEEWRKITLTVRSVDVLLPQIEPKTRDEFLKYSCQLTIDPDTVHKNLFLSNQNRTVSDSAPNPNIYPGYKKRDRFSNYQQVLSKESLIGPCYWEVEMKGKGLSVAVTYKNKNKLDQSDFGSNNKSWALECYGDCYKFRHNKITTPLSGPLSSKVGVYVDPRAGVLSFYSVSDTMALLHRVQTTFTKPLYAGLWIWKSFWTLYILRKKSCLTIIIEC</sequence>
<keyword evidence="5" id="KW-0391">Immunity</keyword>
<keyword evidence="3 6" id="KW-0863">Zinc-finger</keyword>
<dbReference type="Pfam" id="PF25600">
    <property type="entry name" value="TRIM_CC"/>
    <property type="match status" value="1"/>
</dbReference>
<name>A0A3P9CY02_9CICH</name>
<organism evidence="11 12">
    <name type="scientific">Maylandia zebra</name>
    <name type="common">zebra mbuna</name>
    <dbReference type="NCBI Taxonomy" id="106582"/>
    <lineage>
        <taxon>Eukaryota</taxon>
        <taxon>Metazoa</taxon>
        <taxon>Chordata</taxon>
        <taxon>Craniata</taxon>
        <taxon>Vertebrata</taxon>
        <taxon>Euteleostomi</taxon>
        <taxon>Actinopterygii</taxon>
        <taxon>Neopterygii</taxon>
        <taxon>Teleostei</taxon>
        <taxon>Neoteleostei</taxon>
        <taxon>Acanthomorphata</taxon>
        <taxon>Ovalentaria</taxon>
        <taxon>Cichlomorphae</taxon>
        <taxon>Cichliformes</taxon>
        <taxon>Cichlidae</taxon>
        <taxon>African cichlids</taxon>
        <taxon>Pseudocrenilabrinae</taxon>
        <taxon>Haplochromini</taxon>
        <taxon>Maylandia</taxon>
        <taxon>Maylandia zebra complex</taxon>
    </lineage>
</organism>
<feature type="domain" description="RING-type" evidence="8">
    <location>
        <begin position="13"/>
        <end position="56"/>
    </location>
</feature>
<evidence type="ECO:0000256" key="1">
    <source>
        <dbReference type="ARBA" id="ARBA00022588"/>
    </source>
</evidence>
<dbReference type="InterPro" id="IPR003877">
    <property type="entry name" value="SPRY_dom"/>
</dbReference>
<dbReference type="SUPFAM" id="SSF57850">
    <property type="entry name" value="RING/U-box"/>
    <property type="match status" value="1"/>
</dbReference>
<evidence type="ECO:0000256" key="7">
    <source>
        <dbReference type="SAM" id="Coils"/>
    </source>
</evidence>
<dbReference type="InterPro" id="IPR013083">
    <property type="entry name" value="Znf_RING/FYVE/PHD"/>
</dbReference>
<evidence type="ECO:0000259" key="10">
    <source>
        <dbReference type="PROSITE" id="PS50188"/>
    </source>
</evidence>
<dbReference type="CDD" id="cd16040">
    <property type="entry name" value="SPRY_PRY_SNTX"/>
    <property type="match status" value="1"/>
</dbReference>
<dbReference type="InterPro" id="IPR017907">
    <property type="entry name" value="Znf_RING_CS"/>
</dbReference>
<dbReference type="Gene3D" id="3.30.40.10">
    <property type="entry name" value="Zinc/RING finger domain, C3HC4 (zinc finger)"/>
    <property type="match status" value="1"/>
</dbReference>
<dbReference type="SMART" id="SM00589">
    <property type="entry name" value="PRY"/>
    <property type="match status" value="1"/>
</dbReference>
<dbReference type="InterPro" id="IPR000315">
    <property type="entry name" value="Znf_B-box"/>
</dbReference>
<dbReference type="CDD" id="cd19769">
    <property type="entry name" value="Bbox2_TRIM16-like"/>
    <property type="match status" value="1"/>
</dbReference>
<dbReference type="PROSITE" id="PS50089">
    <property type="entry name" value="ZF_RING_2"/>
    <property type="match status" value="1"/>
</dbReference>
<dbReference type="InterPro" id="IPR058030">
    <property type="entry name" value="TRIM8/14/16/25/29/45/65_CC"/>
</dbReference>
<keyword evidence="1" id="KW-0399">Innate immunity</keyword>
<evidence type="ECO:0000256" key="6">
    <source>
        <dbReference type="PROSITE-ProRule" id="PRU00024"/>
    </source>
</evidence>
<dbReference type="Pfam" id="PF15227">
    <property type="entry name" value="zf-C3HC4_4"/>
    <property type="match status" value="1"/>
</dbReference>